<comment type="caution">
    <text evidence="2">The sequence shown here is derived from an EMBL/GenBank/DDBJ whole genome shotgun (WGS) entry which is preliminary data.</text>
</comment>
<evidence type="ECO:0000313" key="2">
    <source>
        <dbReference type="EMBL" id="RHH78460.1"/>
    </source>
</evidence>
<protein>
    <submittedName>
        <fullName evidence="2">TonB-dependent receptor</fullName>
    </submittedName>
</protein>
<dbReference type="EMBL" id="QRKC01000002">
    <property type="protein sequence ID" value="RHH78460.1"/>
    <property type="molecule type" value="Genomic_DNA"/>
</dbReference>
<feature type="chain" id="PRO_5018604716" evidence="1">
    <location>
        <begin position="25"/>
        <end position="414"/>
    </location>
</feature>
<accession>A0A3R6EAE6</accession>
<dbReference type="Gene3D" id="2.60.40.1120">
    <property type="entry name" value="Carboxypeptidase-like, regulatory domain"/>
    <property type="match status" value="1"/>
</dbReference>
<dbReference type="PROSITE" id="PS51257">
    <property type="entry name" value="PROKAR_LIPOPROTEIN"/>
    <property type="match status" value="1"/>
</dbReference>
<gene>
    <name evidence="2" type="ORF">DW191_07205</name>
</gene>
<dbReference type="Proteomes" id="UP000283732">
    <property type="component" value="Unassembled WGS sequence"/>
</dbReference>
<organism evidence="2 3">
    <name type="scientific">Parabacteroides merdae</name>
    <dbReference type="NCBI Taxonomy" id="46503"/>
    <lineage>
        <taxon>Bacteria</taxon>
        <taxon>Pseudomonadati</taxon>
        <taxon>Bacteroidota</taxon>
        <taxon>Bacteroidia</taxon>
        <taxon>Bacteroidales</taxon>
        <taxon>Tannerellaceae</taxon>
        <taxon>Parabacteroides</taxon>
    </lineage>
</organism>
<evidence type="ECO:0000313" key="3">
    <source>
        <dbReference type="Proteomes" id="UP000283732"/>
    </source>
</evidence>
<evidence type="ECO:0000256" key="1">
    <source>
        <dbReference type="SAM" id="SignalP"/>
    </source>
</evidence>
<proteinExistence type="predicted"/>
<dbReference type="InterPro" id="IPR008969">
    <property type="entry name" value="CarboxyPept-like_regulatory"/>
</dbReference>
<dbReference type="SUPFAM" id="SSF49464">
    <property type="entry name" value="Carboxypeptidase regulatory domain-like"/>
    <property type="match status" value="1"/>
</dbReference>
<sequence length="414" mass="43465">MSMKKKNFWSAVLAMGLAATLSVGFVGCSDDDEPTPEIVTDNPLDKEVYYIAGKVTEGGKSLEGVEVSTSGKSVKTAADGTYQLAMDKVGTYVVTFAKDGYVTVTADAMIPSGTPKQGSISLSQTLTSLAASVTVSADKDAVVYDERTHVAELHIPAGAVPEDTDITMTEYVKGVKVEGDHASLSTINCTPDGLEFGKDVEVVIKNTTSNAISFADVKHFVEEGNDWKEIGTADFDADRNAYVCSLDGFSNHSFGTVYSESAAGSSTENLSTVTIDNLGKMEAAEQEVNGKQKIGWEIEGDLKQQLSSAFSALSSSDVDKLASQLNAAITSTKGSTAGVEEIPFSLGTAKADGDQKVTIDMKAKKNLSSFSVNFNYQGRVVPFSVKVATYAGVSTTITKEGGASHPGHSGGVIQ</sequence>
<keyword evidence="1" id="KW-0732">Signal</keyword>
<dbReference type="AlphaFoldDB" id="A0A3R6EAE6"/>
<reference evidence="2 3" key="1">
    <citation type="submission" date="2018-08" db="EMBL/GenBank/DDBJ databases">
        <title>A genome reference for cultivated species of the human gut microbiota.</title>
        <authorList>
            <person name="Zou Y."/>
            <person name="Xue W."/>
            <person name="Luo G."/>
        </authorList>
    </citation>
    <scope>NUCLEOTIDE SEQUENCE [LARGE SCALE GENOMIC DNA]</scope>
    <source>
        <strain evidence="2 3">AM16-50</strain>
    </source>
</reference>
<name>A0A3R6EAE6_9BACT</name>
<keyword evidence="2" id="KW-0675">Receptor</keyword>
<feature type="signal peptide" evidence="1">
    <location>
        <begin position="1"/>
        <end position="24"/>
    </location>
</feature>